<dbReference type="GO" id="GO:0043952">
    <property type="term" value="P:protein transport by the Sec complex"/>
    <property type="evidence" value="ECO:0007669"/>
    <property type="project" value="UniProtKB-UniRule"/>
</dbReference>
<evidence type="ECO:0000256" key="3">
    <source>
        <dbReference type="ARBA" id="ARBA00022475"/>
    </source>
</evidence>
<keyword evidence="8 9" id="KW-0472">Membrane</keyword>
<proteinExistence type="inferred from homology"/>
<protein>
    <recommendedName>
        <fullName evidence="9">Protein translocase subunit SecE</fullName>
    </recommendedName>
</protein>
<keyword evidence="2 9" id="KW-0813">Transport</keyword>
<dbReference type="NCBIfam" id="TIGR00964">
    <property type="entry name" value="secE_bact"/>
    <property type="match status" value="1"/>
</dbReference>
<evidence type="ECO:0000256" key="5">
    <source>
        <dbReference type="ARBA" id="ARBA00022927"/>
    </source>
</evidence>
<dbReference type="Proteomes" id="UP000238954">
    <property type="component" value="Chromosome"/>
</dbReference>
<dbReference type="RefSeq" id="WP_105998148.1">
    <property type="nucleotide sequence ID" value="NZ_CM009578.1"/>
</dbReference>
<evidence type="ECO:0000256" key="9">
    <source>
        <dbReference type="HAMAP-Rule" id="MF_00422"/>
    </source>
</evidence>
<evidence type="ECO:0000256" key="1">
    <source>
        <dbReference type="ARBA" id="ARBA00004370"/>
    </source>
</evidence>
<dbReference type="PANTHER" id="PTHR33910:SF1">
    <property type="entry name" value="PROTEIN TRANSLOCASE SUBUNIT SECE"/>
    <property type="match status" value="1"/>
</dbReference>
<dbReference type="Pfam" id="PF00584">
    <property type="entry name" value="SecE"/>
    <property type="match status" value="1"/>
</dbReference>
<dbReference type="GO" id="GO:0008320">
    <property type="term" value="F:protein transmembrane transporter activity"/>
    <property type="evidence" value="ECO:0007669"/>
    <property type="project" value="UniProtKB-UniRule"/>
</dbReference>
<gene>
    <name evidence="9 10" type="primary">secE</name>
    <name evidence="10" type="ORF">CVO77_04895</name>
</gene>
<comment type="subcellular location">
    <subcellularLocation>
        <location evidence="9">Cell membrane</location>
        <topology evidence="9">Single-pass membrane protein</topology>
    </subcellularLocation>
    <subcellularLocation>
        <location evidence="1">Membrane</location>
    </subcellularLocation>
</comment>
<evidence type="ECO:0000256" key="4">
    <source>
        <dbReference type="ARBA" id="ARBA00022692"/>
    </source>
</evidence>
<dbReference type="GO" id="GO:0065002">
    <property type="term" value="P:intracellular protein transmembrane transport"/>
    <property type="evidence" value="ECO:0007669"/>
    <property type="project" value="UniProtKB-UniRule"/>
</dbReference>
<evidence type="ECO:0000256" key="8">
    <source>
        <dbReference type="ARBA" id="ARBA00023136"/>
    </source>
</evidence>
<dbReference type="HAMAP" id="MF_00422">
    <property type="entry name" value="SecE"/>
    <property type="match status" value="1"/>
</dbReference>
<reference evidence="11" key="1">
    <citation type="submission" date="2017-11" db="EMBL/GenBank/DDBJ databases">
        <title>The complete genome sequence of Sphingopyxis pomeranensis sp. nov. strain WS5A3p.</title>
        <authorList>
            <person name="Kaminski M.A."/>
        </authorList>
    </citation>
    <scope>NUCLEOTIDE SEQUENCE [LARGE SCALE GENOMIC DNA]</scope>
    <source>
        <strain evidence="11">WS5A3p</strain>
    </source>
</reference>
<keyword evidence="6 9" id="KW-1133">Transmembrane helix</keyword>
<keyword evidence="3 9" id="KW-1003">Cell membrane</keyword>
<keyword evidence="7 9" id="KW-0811">Translocation</keyword>
<comment type="caution">
    <text evidence="10">The sequence shown here is derived from an EMBL/GenBank/DDBJ whole genome shotgun (WGS) entry which is preliminary data.</text>
</comment>
<comment type="subunit">
    <text evidence="9">Component of the Sec protein translocase complex. Heterotrimer consisting of SecY, SecE and SecG subunits. The heterotrimers can form oligomers, although 1 heterotrimer is thought to be able to translocate proteins. Interacts with the ribosome. Interacts with SecDF, and other proteins may be involved. Interacts with SecA.</text>
</comment>
<keyword evidence="4 9" id="KW-0812">Transmembrane</keyword>
<dbReference type="InterPro" id="IPR005807">
    <property type="entry name" value="SecE_bac"/>
</dbReference>
<evidence type="ECO:0000256" key="2">
    <source>
        <dbReference type="ARBA" id="ARBA00022448"/>
    </source>
</evidence>
<dbReference type="PRINTS" id="PR01650">
    <property type="entry name" value="SECETRNLCASE"/>
</dbReference>
<comment type="function">
    <text evidence="9">Essential subunit of the Sec protein translocation channel SecYEG. Clamps together the 2 halves of SecY. May contact the channel plug during translocation.</text>
</comment>
<evidence type="ECO:0000256" key="7">
    <source>
        <dbReference type="ARBA" id="ARBA00023010"/>
    </source>
</evidence>
<dbReference type="PROSITE" id="PS01067">
    <property type="entry name" value="SECE_SEC61G"/>
    <property type="match status" value="1"/>
</dbReference>
<dbReference type="PANTHER" id="PTHR33910">
    <property type="entry name" value="PROTEIN TRANSLOCASE SUBUNIT SECE"/>
    <property type="match status" value="1"/>
</dbReference>
<evidence type="ECO:0000256" key="6">
    <source>
        <dbReference type="ARBA" id="ARBA00022989"/>
    </source>
</evidence>
<evidence type="ECO:0000313" key="10">
    <source>
        <dbReference type="EMBL" id="PQM27886.1"/>
    </source>
</evidence>
<dbReference type="GO" id="GO:0006605">
    <property type="term" value="P:protein targeting"/>
    <property type="evidence" value="ECO:0007669"/>
    <property type="project" value="UniProtKB-UniRule"/>
</dbReference>
<accession>A0A2S8B6E7</accession>
<dbReference type="Gene3D" id="1.20.5.1030">
    <property type="entry name" value="Preprotein translocase secy subunit"/>
    <property type="match status" value="1"/>
</dbReference>
<name>A0A2S8B6E7_9SPHN</name>
<keyword evidence="5 9" id="KW-0653">Protein transport</keyword>
<feature type="transmembrane region" description="Helical" evidence="9">
    <location>
        <begin position="33"/>
        <end position="57"/>
    </location>
</feature>
<dbReference type="EMBL" id="PHFW01000002">
    <property type="protein sequence ID" value="PQM27886.1"/>
    <property type="molecule type" value="Genomic_DNA"/>
</dbReference>
<dbReference type="AlphaFoldDB" id="A0A2S8B6E7"/>
<keyword evidence="11" id="KW-1185">Reference proteome</keyword>
<dbReference type="InterPro" id="IPR038379">
    <property type="entry name" value="SecE_sf"/>
</dbReference>
<organism evidence="10 11">
    <name type="scientific">Sphingopyxis lindanitolerans</name>
    <dbReference type="NCBI Taxonomy" id="2054227"/>
    <lineage>
        <taxon>Bacteria</taxon>
        <taxon>Pseudomonadati</taxon>
        <taxon>Pseudomonadota</taxon>
        <taxon>Alphaproteobacteria</taxon>
        <taxon>Sphingomonadales</taxon>
        <taxon>Sphingomonadaceae</taxon>
        <taxon>Sphingopyxis</taxon>
    </lineage>
</organism>
<evidence type="ECO:0000313" key="11">
    <source>
        <dbReference type="Proteomes" id="UP000238954"/>
    </source>
</evidence>
<dbReference type="GO" id="GO:0005886">
    <property type="term" value="C:plasma membrane"/>
    <property type="evidence" value="ECO:0007669"/>
    <property type="project" value="UniProtKB-SubCell"/>
</dbReference>
<sequence>MARPKFGEFVNQVKTEATKIVWPSNRETVQTTIMVLIMTTLLALFFFGVDSVFKFIVSWLTSLAR</sequence>
<comment type="similarity">
    <text evidence="9">Belongs to the SecE/SEC61-gamma family.</text>
</comment>
<dbReference type="GO" id="GO:0009306">
    <property type="term" value="P:protein secretion"/>
    <property type="evidence" value="ECO:0007669"/>
    <property type="project" value="UniProtKB-UniRule"/>
</dbReference>
<dbReference type="InterPro" id="IPR001901">
    <property type="entry name" value="Translocase_SecE/Sec61-g"/>
</dbReference>